<dbReference type="Proteomes" id="UP000095286">
    <property type="component" value="Unplaced"/>
</dbReference>
<proteinExistence type="predicted"/>
<organism evidence="1 2">
    <name type="scientific">Rhabditophanes sp. KR3021</name>
    <dbReference type="NCBI Taxonomy" id="114890"/>
    <lineage>
        <taxon>Eukaryota</taxon>
        <taxon>Metazoa</taxon>
        <taxon>Ecdysozoa</taxon>
        <taxon>Nematoda</taxon>
        <taxon>Chromadorea</taxon>
        <taxon>Rhabditida</taxon>
        <taxon>Tylenchina</taxon>
        <taxon>Panagrolaimomorpha</taxon>
        <taxon>Strongyloidoidea</taxon>
        <taxon>Alloionematidae</taxon>
        <taxon>Rhabditophanes</taxon>
    </lineage>
</organism>
<protein>
    <submittedName>
        <fullName evidence="2">Uncharacterized protein</fullName>
    </submittedName>
</protein>
<evidence type="ECO:0000313" key="1">
    <source>
        <dbReference type="Proteomes" id="UP000095286"/>
    </source>
</evidence>
<accession>A0AC35UBK1</accession>
<sequence>MIVEVRDVPVITSSKSKKLVSEVDKKVPKNAVSLRKGGLRRNETAKVRNKVRDVPVITSSKSKKLVNEVDKKVPKNAASLRKGGLRRNETAKVRNSKKGIKNAFKNIFNAAAGQFIDKKIINDSSKARSKPAGKAVVDQTNAGFTVSPASKLEEENKDAEQLPTTLDPLPKFSPSLASKIILKNELEQPLTKATERDAFYDILMDFAQKMNNDNTKEGVIIFKM</sequence>
<reference evidence="2" key="1">
    <citation type="submission" date="2016-11" db="UniProtKB">
        <authorList>
            <consortium name="WormBaseParasite"/>
        </authorList>
    </citation>
    <scope>IDENTIFICATION</scope>
    <source>
        <strain evidence="2">KR3021</strain>
    </source>
</reference>
<name>A0AC35UBK1_9BILA</name>
<evidence type="ECO:0000313" key="2">
    <source>
        <dbReference type="WBParaSite" id="RSKR_0000963000.1"/>
    </source>
</evidence>
<dbReference type="WBParaSite" id="RSKR_0000963000.1">
    <property type="protein sequence ID" value="RSKR_0000963000.1"/>
    <property type="gene ID" value="RSKR_0000963000"/>
</dbReference>